<dbReference type="AlphaFoldDB" id="A0A0F9W129"/>
<sequence length="244" mass="27183">MKYRTRLYRSVLAGMMVVLAAGHVAWASPSGLNNIPTTDVVPPNVLVLQTWTNLISREDPEQYIGFKASFLKGLEFGVDWKATDDTHAHATFQAKYAFDILPDWVRGVIGIANVSDNRADQGTVFPYVATSVDLKVFRLHGGYAGQPHNEAFFAGIDRTFLLFDRNLQLKADAIHIDDKEEMLLSVGFLYEFGRQNADEAPLDGVLGVVDAIAKNMILEAWVTFPTTTGAEDIYTVKLNYVFKF</sequence>
<accession>A0A0F9W129</accession>
<dbReference type="EMBL" id="LAZR01000003">
    <property type="protein sequence ID" value="KKO11026.1"/>
    <property type="molecule type" value="Genomic_DNA"/>
</dbReference>
<evidence type="ECO:0000313" key="1">
    <source>
        <dbReference type="EMBL" id="KKO11026.1"/>
    </source>
</evidence>
<protein>
    <submittedName>
        <fullName evidence="1">Uncharacterized protein</fullName>
    </submittedName>
</protein>
<gene>
    <name evidence="1" type="ORF">LCGC14_0015010</name>
</gene>
<reference evidence="1" key="1">
    <citation type="journal article" date="2015" name="Nature">
        <title>Complex archaea that bridge the gap between prokaryotes and eukaryotes.</title>
        <authorList>
            <person name="Spang A."/>
            <person name="Saw J.H."/>
            <person name="Jorgensen S.L."/>
            <person name="Zaremba-Niedzwiedzka K."/>
            <person name="Martijn J."/>
            <person name="Lind A.E."/>
            <person name="van Eijk R."/>
            <person name="Schleper C."/>
            <person name="Guy L."/>
            <person name="Ettema T.J."/>
        </authorList>
    </citation>
    <scope>NUCLEOTIDE SEQUENCE</scope>
</reference>
<proteinExistence type="predicted"/>
<organism evidence="1">
    <name type="scientific">marine sediment metagenome</name>
    <dbReference type="NCBI Taxonomy" id="412755"/>
    <lineage>
        <taxon>unclassified sequences</taxon>
        <taxon>metagenomes</taxon>
        <taxon>ecological metagenomes</taxon>
    </lineage>
</organism>
<name>A0A0F9W129_9ZZZZ</name>
<comment type="caution">
    <text evidence="1">The sequence shown here is derived from an EMBL/GenBank/DDBJ whole genome shotgun (WGS) entry which is preliminary data.</text>
</comment>